<keyword evidence="2" id="KW-1185">Reference proteome</keyword>
<accession>A0ACB7TCZ2</accession>
<proteinExistence type="predicted"/>
<reference evidence="1" key="1">
    <citation type="submission" date="2020-05" db="EMBL/GenBank/DDBJ databases">
        <title>Large-scale comparative analyses of tick genomes elucidate their genetic diversity and vector capacities.</title>
        <authorList>
            <person name="Jia N."/>
            <person name="Wang J."/>
            <person name="Shi W."/>
            <person name="Du L."/>
            <person name="Sun Y."/>
            <person name="Zhan W."/>
            <person name="Jiang J."/>
            <person name="Wang Q."/>
            <person name="Zhang B."/>
            <person name="Ji P."/>
            <person name="Sakyi L.B."/>
            <person name="Cui X."/>
            <person name="Yuan T."/>
            <person name="Jiang B."/>
            <person name="Yang W."/>
            <person name="Lam T.T.-Y."/>
            <person name="Chang Q."/>
            <person name="Ding S."/>
            <person name="Wang X."/>
            <person name="Zhu J."/>
            <person name="Ruan X."/>
            <person name="Zhao L."/>
            <person name="Wei J."/>
            <person name="Que T."/>
            <person name="Du C."/>
            <person name="Cheng J."/>
            <person name="Dai P."/>
            <person name="Han X."/>
            <person name="Huang E."/>
            <person name="Gao Y."/>
            <person name="Liu J."/>
            <person name="Shao H."/>
            <person name="Ye R."/>
            <person name="Li L."/>
            <person name="Wei W."/>
            <person name="Wang X."/>
            <person name="Wang C."/>
            <person name="Yang T."/>
            <person name="Huo Q."/>
            <person name="Li W."/>
            <person name="Guo W."/>
            <person name="Chen H."/>
            <person name="Zhou L."/>
            <person name="Ni X."/>
            <person name="Tian J."/>
            <person name="Zhou Y."/>
            <person name="Sheng Y."/>
            <person name="Liu T."/>
            <person name="Pan Y."/>
            <person name="Xia L."/>
            <person name="Li J."/>
            <person name="Zhao F."/>
            <person name="Cao W."/>
        </authorList>
    </citation>
    <scope>NUCLEOTIDE SEQUENCE</scope>
    <source>
        <strain evidence="1">Hyas-2018</strain>
    </source>
</reference>
<name>A0ACB7TCZ2_HYAAI</name>
<dbReference type="Proteomes" id="UP000821845">
    <property type="component" value="Chromosome 1"/>
</dbReference>
<organism evidence="1 2">
    <name type="scientific">Hyalomma asiaticum</name>
    <name type="common">Tick</name>
    <dbReference type="NCBI Taxonomy" id="266040"/>
    <lineage>
        <taxon>Eukaryota</taxon>
        <taxon>Metazoa</taxon>
        <taxon>Ecdysozoa</taxon>
        <taxon>Arthropoda</taxon>
        <taxon>Chelicerata</taxon>
        <taxon>Arachnida</taxon>
        <taxon>Acari</taxon>
        <taxon>Parasitiformes</taxon>
        <taxon>Ixodida</taxon>
        <taxon>Ixodoidea</taxon>
        <taxon>Ixodidae</taxon>
        <taxon>Hyalomminae</taxon>
        <taxon>Hyalomma</taxon>
    </lineage>
</organism>
<sequence length="280" mass="31057">MKGQKKRVRPASAGACRNSRGTPPYSTQRQQHAEPQQDNTEASPTVFESGSLLFVAELFVEGYLIEESLTPLSTGYTAANYAAPTTTSVVGPQIWSYYRIYQTPSSPRRRWQTGLPRQRRPRLSCPPKGRNRQRHYVENEVPLTADTAAAGVSAAAAKSEVRDPPQDVPLPSCQNLTPQEDLTLQAPPQLLTTQSQRQQQPLAAAQQDGNSPEKWTVEEVARFIAGVPGCERYAERFRDRKIEGDALFQMKEDHLMVAINMELGPALKLCAAIDSLREVP</sequence>
<comment type="caution">
    <text evidence="1">The sequence shown here is derived from an EMBL/GenBank/DDBJ whole genome shotgun (WGS) entry which is preliminary data.</text>
</comment>
<dbReference type="EMBL" id="CM023481">
    <property type="protein sequence ID" value="KAH6944172.1"/>
    <property type="molecule type" value="Genomic_DNA"/>
</dbReference>
<gene>
    <name evidence="1" type="ORF">HPB50_002239</name>
</gene>
<protein>
    <submittedName>
        <fullName evidence="1">Uncharacterized protein</fullName>
    </submittedName>
</protein>
<evidence type="ECO:0000313" key="2">
    <source>
        <dbReference type="Proteomes" id="UP000821845"/>
    </source>
</evidence>
<evidence type="ECO:0000313" key="1">
    <source>
        <dbReference type="EMBL" id="KAH6944172.1"/>
    </source>
</evidence>